<name>A0A0K0Y3U4_9RHOB</name>
<dbReference type="KEGG" id="otm:OSB_09890"/>
<keyword evidence="2" id="KW-1185">Reference proteome</keyword>
<dbReference type="RefSeq" id="WP_049833928.1">
    <property type="nucleotide sequence ID" value="NZ_CP012160.1"/>
</dbReference>
<sequence>MANLRGFFLGATQACFLALTALGANIPTEAQAQQGEQRLSREDARILASRLASEGRPSAAREIALGLLQADPGDISALLILSQAEKQLGNLDAAKTAIRTAWRVGETKRERFAAALTMADLHAAQEAYTRSQIWIRRAIQTAPDQQTEQVAITAFRRVRQENPLAVELSFGLNPSTNVNSGNSNQAISFAYLPGYLSEILWLVPADERPLSGLEISLQTDLRYRIAETATSQTSLEFGLYGRTYLMSDAARASAPEVTGASLSFAQVSLGILHQWHPSGADAPYSASLTYSHDWAGGSPYQYQLNGTLGTQFTLGNDDTLALSASIRYAHRFASDAEVFTYSLLGRWSRDLANDDKVGIIGQMAKATADATDLAYEEATLGVSYDFGALSVNSVSLGLDLSTSYTEKYRVYETSAYDPTGREDRISSLRFDVGLNNVDFYGFQPVVTLQARRTASSVERFDTDGVQIGVNLRSSF</sequence>
<protein>
    <submittedName>
        <fullName evidence="1">Uncharacterized protein</fullName>
    </submittedName>
</protein>
<accession>A0A0K0Y3U4</accession>
<evidence type="ECO:0000313" key="1">
    <source>
        <dbReference type="EMBL" id="AKS45547.1"/>
    </source>
</evidence>
<dbReference type="EMBL" id="CP012160">
    <property type="protein sequence ID" value="AKS45547.1"/>
    <property type="molecule type" value="Genomic_DNA"/>
</dbReference>
<dbReference type="OrthoDB" id="7684399at2"/>
<dbReference type="InterPro" id="IPR011990">
    <property type="entry name" value="TPR-like_helical_dom_sf"/>
</dbReference>
<proteinExistence type="predicted"/>
<dbReference type="Proteomes" id="UP000067444">
    <property type="component" value="Chromosome"/>
</dbReference>
<evidence type="ECO:0000313" key="2">
    <source>
        <dbReference type="Proteomes" id="UP000067444"/>
    </source>
</evidence>
<dbReference type="SUPFAM" id="SSF48452">
    <property type="entry name" value="TPR-like"/>
    <property type="match status" value="1"/>
</dbReference>
<gene>
    <name evidence="1" type="ORF">OSB_09890</name>
</gene>
<dbReference type="AlphaFoldDB" id="A0A0K0Y3U4"/>
<dbReference type="STRING" id="1458307.OSB_09890"/>
<dbReference type="Gene3D" id="1.25.40.10">
    <property type="entry name" value="Tetratricopeptide repeat domain"/>
    <property type="match status" value="1"/>
</dbReference>
<organism evidence="1 2">
    <name type="scientific">Octadecabacter temperatus</name>
    <dbReference type="NCBI Taxonomy" id="1458307"/>
    <lineage>
        <taxon>Bacteria</taxon>
        <taxon>Pseudomonadati</taxon>
        <taxon>Pseudomonadota</taxon>
        <taxon>Alphaproteobacteria</taxon>
        <taxon>Rhodobacterales</taxon>
        <taxon>Roseobacteraceae</taxon>
        <taxon>Octadecabacter</taxon>
    </lineage>
</organism>
<reference evidence="1 2" key="1">
    <citation type="journal article" date="2015" name="Genome Announc.">
        <title>Closed Genome Sequence of Octadecabacter temperatus SB1, the First Mesophilic Species of the Genus Octadecabacter.</title>
        <authorList>
            <person name="Voget S."/>
            <person name="Billerbeck S."/>
            <person name="Simon M."/>
            <person name="Daniel R."/>
        </authorList>
    </citation>
    <scope>NUCLEOTIDE SEQUENCE [LARGE SCALE GENOMIC DNA]</scope>
    <source>
        <strain evidence="1 2">SB1</strain>
    </source>
</reference>